<evidence type="ECO:0000256" key="1">
    <source>
        <dbReference type="SAM" id="MobiDB-lite"/>
    </source>
</evidence>
<dbReference type="Gene3D" id="3.80.10.10">
    <property type="entry name" value="Ribonuclease Inhibitor"/>
    <property type="match status" value="4"/>
</dbReference>
<dbReference type="PANTHER" id="PTHR12904:SF23">
    <property type="entry name" value="PROTEIN ZER-1 HOMOLOG"/>
    <property type="match status" value="1"/>
</dbReference>
<evidence type="ECO:0000313" key="4">
    <source>
        <dbReference type="Proteomes" id="UP000027120"/>
    </source>
</evidence>
<keyword evidence="4" id="KW-1185">Reference proteome</keyword>
<dbReference type="SMART" id="SM00368">
    <property type="entry name" value="LRR_RI"/>
    <property type="match status" value="3"/>
</dbReference>
<dbReference type="SMART" id="SM00367">
    <property type="entry name" value="LRR_CC"/>
    <property type="match status" value="5"/>
</dbReference>
<keyword evidence="2" id="KW-0812">Transmembrane</keyword>
<dbReference type="STRING" id="2711.A0A067GA08"/>
<dbReference type="SMR" id="A0A067GA08"/>
<dbReference type="Proteomes" id="UP000027120">
    <property type="component" value="Unassembled WGS sequence"/>
</dbReference>
<reference evidence="3 4" key="1">
    <citation type="submission" date="2014-04" db="EMBL/GenBank/DDBJ databases">
        <authorList>
            <consortium name="International Citrus Genome Consortium"/>
            <person name="Gmitter F."/>
            <person name="Chen C."/>
            <person name="Farmerie W."/>
            <person name="Harkins T."/>
            <person name="Desany B."/>
            <person name="Mohiuddin M."/>
            <person name="Kodira C."/>
            <person name="Borodovsky M."/>
            <person name="Lomsadze A."/>
            <person name="Burns P."/>
            <person name="Jenkins J."/>
            <person name="Prochnik S."/>
            <person name="Shu S."/>
            <person name="Chapman J."/>
            <person name="Pitluck S."/>
            <person name="Schmutz J."/>
            <person name="Rokhsar D."/>
        </authorList>
    </citation>
    <scope>NUCLEOTIDE SEQUENCE</scope>
</reference>
<dbReference type="InterPro" id="IPR006553">
    <property type="entry name" value="Leu-rich_rpt_Cys-con_subtyp"/>
</dbReference>
<protein>
    <submittedName>
        <fullName evidence="3">Uncharacterized protein</fullName>
    </submittedName>
</protein>
<dbReference type="InterPro" id="IPR032675">
    <property type="entry name" value="LRR_dom_sf"/>
</dbReference>
<name>A0A067GA08_CITSI</name>
<dbReference type="PANTHER" id="PTHR12904">
    <property type="match status" value="1"/>
</dbReference>
<dbReference type="GO" id="GO:0031146">
    <property type="term" value="P:SCF-dependent proteasomal ubiquitin-dependent protein catabolic process"/>
    <property type="evidence" value="ECO:0000318"/>
    <property type="project" value="GO_Central"/>
</dbReference>
<keyword evidence="2" id="KW-0472">Membrane</keyword>
<feature type="compositionally biased region" description="Polar residues" evidence="1">
    <location>
        <begin position="564"/>
        <end position="578"/>
    </location>
</feature>
<gene>
    <name evidence="3" type="ORF">CISIN_1g006752mg</name>
</gene>
<evidence type="ECO:0000313" key="3">
    <source>
        <dbReference type="EMBL" id="KDO76518.1"/>
    </source>
</evidence>
<dbReference type="SUPFAM" id="SSF52047">
    <property type="entry name" value="RNI-like"/>
    <property type="match status" value="2"/>
</dbReference>
<evidence type="ECO:0000256" key="2">
    <source>
        <dbReference type="SAM" id="Phobius"/>
    </source>
</evidence>
<organism evidence="3 4">
    <name type="scientific">Citrus sinensis</name>
    <name type="common">Sweet orange</name>
    <name type="synonym">Citrus aurantium var. sinensis</name>
    <dbReference type="NCBI Taxonomy" id="2711"/>
    <lineage>
        <taxon>Eukaryota</taxon>
        <taxon>Viridiplantae</taxon>
        <taxon>Streptophyta</taxon>
        <taxon>Embryophyta</taxon>
        <taxon>Tracheophyta</taxon>
        <taxon>Spermatophyta</taxon>
        <taxon>Magnoliopsida</taxon>
        <taxon>eudicotyledons</taxon>
        <taxon>Gunneridae</taxon>
        <taxon>Pentapetalae</taxon>
        <taxon>rosids</taxon>
        <taxon>malvids</taxon>
        <taxon>Sapindales</taxon>
        <taxon>Rutaceae</taxon>
        <taxon>Aurantioideae</taxon>
        <taxon>Citrus</taxon>
    </lineage>
</organism>
<sequence>MERERESELVRLCIEAACQSGESVQKWRRQRRSLERLPAHLADSLLRHLIRRRLIFPSLLEVFKHNAEAIELRGENSVDAEWMAYLGAFRYLRSLNVADCRRVTSSALWALTGMTCLKELDLSRCVKVTDAGMKHLLSISTLEKLWLSETGLTADGIALLSSLQNLSVLDLGGLPVTDLVLRSLQVLTKLEYLDLWGSQVSNRGAAVLKMFPRLSFLNLAWTGVTKLPNISSLECLNLSNCTIDSILEGNENKAPLAKISLAGTTFINEREAFLYIETSLLSFLDVSNSSLSRFCFLTQMKALEHLDLSSSMIGDDSVEMVACVGANLRNLNLSNTRFSSAGVGILAGHLPNLEILSLSGTQIDDYAISYMSMMPSLKFIDISNTDIKGMYPSGQMNVFFSAYCFMIVYNLFLHAYGYVIFPSSVLAGFIQQVGAETDLVLSLTALQNLNHLERLNLEQTQVSDATLFPLSTFKELIHLSLRNASLTDVSLHQLSSLSKLTNLSIRDAVLTNSGLGSFKPPRSLKLLDLHGGWLLTEDAILQFCKMHPRIEVWHELSVICPSDQIGSNGPSPSRTSLRASLVKQKQDPMPMSHSFLDQRLKYSREELLELQYSSLSLARPDDSSTQDAMGLR</sequence>
<dbReference type="InterPro" id="IPR051341">
    <property type="entry name" value="Zyg-11_UBL_adapter"/>
</dbReference>
<dbReference type="GO" id="GO:0019005">
    <property type="term" value="C:SCF ubiquitin ligase complex"/>
    <property type="evidence" value="ECO:0000318"/>
    <property type="project" value="GO_Central"/>
</dbReference>
<dbReference type="EMBL" id="KK784881">
    <property type="protein sequence ID" value="KDO76518.1"/>
    <property type="molecule type" value="Genomic_DNA"/>
</dbReference>
<keyword evidence="2" id="KW-1133">Transmembrane helix</keyword>
<dbReference type="Pfam" id="PF13855">
    <property type="entry name" value="LRR_8"/>
    <property type="match status" value="1"/>
</dbReference>
<accession>A0A067GA08</accession>
<dbReference type="Pfam" id="PF13516">
    <property type="entry name" value="LRR_6"/>
    <property type="match status" value="1"/>
</dbReference>
<proteinExistence type="predicted"/>
<dbReference type="AlphaFoldDB" id="A0A067GA08"/>
<feature type="region of interest" description="Disordered" evidence="1">
    <location>
        <begin position="564"/>
        <end position="591"/>
    </location>
</feature>
<dbReference type="InterPro" id="IPR001611">
    <property type="entry name" value="Leu-rich_rpt"/>
</dbReference>
<feature type="transmembrane region" description="Helical" evidence="2">
    <location>
        <begin position="398"/>
        <end position="421"/>
    </location>
</feature>